<proteinExistence type="predicted"/>
<dbReference type="GO" id="GO:0015629">
    <property type="term" value="C:actin cytoskeleton"/>
    <property type="evidence" value="ECO:0007669"/>
    <property type="project" value="TreeGrafter"/>
</dbReference>
<dbReference type="Gene3D" id="1.25.40.10">
    <property type="entry name" value="Tetratricopeptide repeat domain"/>
    <property type="match status" value="1"/>
</dbReference>
<feature type="coiled-coil region" evidence="1">
    <location>
        <begin position="65"/>
        <end position="93"/>
    </location>
</feature>
<dbReference type="PANTHER" id="PTHR16091">
    <property type="entry name" value="TTC17 PROTEIN"/>
    <property type="match status" value="1"/>
</dbReference>
<dbReference type="InterPro" id="IPR019734">
    <property type="entry name" value="TPR_rpt"/>
</dbReference>
<dbReference type="PANTHER" id="PTHR16091:SF1">
    <property type="entry name" value="TETRATRICOPEPTIDE REPEAT PROTEIN 17"/>
    <property type="match status" value="1"/>
</dbReference>
<feature type="compositionally biased region" description="Basic and acidic residues" evidence="2">
    <location>
        <begin position="802"/>
        <end position="817"/>
    </location>
</feature>
<organism evidence="4 5">
    <name type="scientific">Desmophyllum pertusum</name>
    <dbReference type="NCBI Taxonomy" id="174260"/>
    <lineage>
        <taxon>Eukaryota</taxon>
        <taxon>Metazoa</taxon>
        <taxon>Cnidaria</taxon>
        <taxon>Anthozoa</taxon>
        <taxon>Hexacorallia</taxon>
        <taxon>Scleractinia</taxon>
        <taxon>Caryophylliina</taxon>
        <taxon>Caryophylliidae</taxon>
        <taxon>Desmophyllum</taxon>
    </lineage>
</organism>
<evidence type="ECO:0000313" key="5">
    <source>
        <dbReference type="Proteomes" id="UP001163046"/>
    </source>
</evidence>
<feature type="compositionally biased region" description="Low complexity" evidence="2">
    <location>
        <begin position="559"/>
        <end position="570"/>
    </location>
</feature>
<feature type="compositionally biased region" description="Basic and acidic residues" evidence="2">
    <location>
        <begin position="861"/>
        <end position="900"/>
    </location>
</feature>
<feature type="region of interest" description="Disordered" evidence="2">
    <location>
        <begin position="694"/>
        <end position="900"/>
    </location>
</feature>
<dbReference type="EMBL" id="MU826830">
    <property type="protein sequence ID" value="KAJ7373719.1"/>
    <property type="molecule type" value="Genomic_DNA"/>
</dbReference>
<feature type="compositionally biased region" description="Basic and acidic residues" evidence="2">
    <location>
        <begin position="401"/>
        <end position="427"/>
    </location>
</feature>
<evidence type="ECO:0000313" key="4">
    <source>
        <dbReference type="EMBL" id="KAJ7373719.1"/>
    </source>
</evidence>
<feature type="compositionally biased region" description="Basic and acidic residues" evidence="2">
    <location>
        <begin position="824"/>
        <end position="851"/>
    </location>
</feature>
<dbReference type="Proteomes" id="UP001163046">
    <property type="component" value="Unassembled WGS sequence"/>
</dbReference>
<dbReference type="GO" id="GO:0030041">
    <property type="term" value="P:actin filament polymerization"/>
    <property type="evidence" value="ECO:0007669"/>
    <property type="project" value="TreeGrafter"/>
</dbReference>
<feature type="compositionally biased region" description="Basic and acidic residues" evidence="2">
    <location>
        <begin position="544"/>
        <end position="556"/>
    </location>
</feature>
<evidence type="ECO:0000256" key="3">
    <source>
        <dbReference type="SAM" id="SignalP"/>
    </source>
</evidence>
<dbReference type="OrthoDB" id="2115703at2759"/>
<accession>A0A9W9Z5G6</accession>
<dbReference type="AlphaFoldDB" id="A0A9W9Z5G6"/>
<keyword evidence="3" id="KW-0732">Signal</keyword>
<keyword evidence="5" id="KW-1185">Reference proteome</keyword>
<comment type="caution">
    <text evidence="4">The sequence shown here is derived from an EMBL/GenBank/DDBJ whole genome shotgun (WGS) entry which is preliminary data.</text>
</comment>
<feature type="compositionally biased region" description="Polar residues" evidence="2">
    <location>
        <begin position="716"/>
        <end position="735"/>
    </location>
</feature>
<dbReference type="InterPro" id="IPR052630">
    <property type="entry name" value="TTC17"/>
</dbReference>
<feature type="region of interest" description="Disordered" evidence="2">
    <location>
        <begin position="539"/>
        <end position="612"/>
    </location>
</feature>
<dbReference type="InterPro" id="IPR011990">
    <property type="entry name" value="TPR-like_helical_dom_sf"/>
</dbReference>
<reference evidence="4" key="1">
    <citation type="submission" date="2023-01" db="EMBL/GenBank/DDBJ databases">
        <title>Genome assembly of the deep-sea coral Lophelia pertusa.</title>
        <authorList>
            <person name="Herrera S."/>
            <person name="Cordes E."/>
        </authorList>
    </citation>
    <scope>NUCLEOTIDE SEQUENCE</scope>
    <source>
        <strain evidence="4">USNM1676648</strain>
        <tissue evidence="4">Polyp</tissue>
    </source>
</reference>
<dbReference type="SUPFAM" id="SSF48452">
    <property type="entry name" value="TPR-like"/>
    <property type="match status" value="1"/>
</dbReference>
<evidence type="ECO:0000256" key="1">
    <source>
        <dbReference type="SAM" id="Coils"/>
    </source>
</evidence>
<protein>
    <submittedName>
        <fullName evidence="4">Tetratricopeptide repeat protein 17</fullName>
    </submittedName>
</protein>
<dbReference type="SMART" id="SM00028">
    <property type="entry name" value="TPR"/>
    <property type="match status" value="2"/>
</dbReference>
<sequence>MYGFSLVFYFIWLEILWSQSFCKGATHWIVTEDGRIQQQVDSIFNLKRPYDLLTFIQQQTASDRLKILREEYLEEKRKVIEAREKERAELQKSFYKEDPDCIDAGNHISEFELHLDMTLPFDKKGVNIPDHLNLCQSLPSHVEPPVCRAVLPTVIYSYDHLDGVNRRHQLNATTEPGLLSTLTYFKTIEELKGHVSLALEKNASSWILLNLAAYYWRIKGNAPQAVECLRQALYFSPSEHKDRALVSLAAVLHHANHTFDSLVLLHTALDTCEESFSVYHFLLGNIYARVKMYEMAELCYRFTIAVSPDTKSLCERLKAIRCELKLKQLLEERQLVFDERLDSLKTPELDEPKESSSAEADKKHSLPLETYKRQLDRLYVLTDRIPKNPDTCKSRSVPVKQEVHLPSDDTGTTEKHASQPRKTESKKSAHNQQDSSHGKENDSSDMQIKSLEKAKSMSETTEASTDSKTKVKPSDTNDVKNGNTIWKENGKTSDTLEATNPHLENSSVSVEEKTMHDLEEARLALNRLKNIIKTVTHVNSASPTEDKELQTEEDAKTISNKQSSVKSSSKVLEKKSEVIKKGSAGPKGRRGESGLKMLKRGATVNARSKEDSTRTVIVDDAKLAKQKGESTLMSKNGPGAAKFDKFASKNTRREISTAELLLEQPKGSLSSGPKHTPPLKEKVALIQARNCENLGRKKRKGEAFPAECLTPDHSKQAQSSNTDVAIEQVLTTTEFSKAAINEKSTTRSDTPPLDSDGEAVLMKQTSADEISATTSSDSSASERTSEAKVLKKSDNKTAIADDAVKSKTRDSEGEDIKGASGASTKDDNNLEVKTAKDVSMKSKTSDREIEIGKATSGNENPDAKVLEKSQRKTSVVEDVAKSKTSDSEIEIEKQHDQETT</sequence>
<feature type="compositionally biased region" description="Low complexity" evidence="2">
    <location>
        <begin position="765"/>
        <end position="782"/>
    </location>
</feature>
<feature type="signal peptide" evidence="3">
    <location>
        <begin position="1"/>
        <end position="22"/>
    </location>
</feature>
<feature type="compositionally biased region" description="Basic and acidic residues" evidence="2">
    <location>
        <begin position="465"/>
        <end position="478"/>
    </location>
</feature>
<feature type="compositionally biased region" description="Basic and acidic residues" evidence="2">
    <location>
        <begin position="571"/>
        <end position="580"/>
    </location>
</feature>
<feature type="region of interest" description="Disordered" evidence="2">
    <location>
        <begin position="387"/>
        <end position="511"/>
    </location>
</feature>
<name>A0A9W9Z5G6_9CNID</name>
<feature type="compositionally biased region" description="Basic and acidic residues" evidence="2">
    <location>
        <begin position="783"/>
        <end position="795"/>
    </location>
</feature>
<feature type="chain" id="PRO_5040949926" evidence="3">
    <location>
        <begin position="23"/>
        <end position="900"/>
    </location>
</feature>
<evidence type="ECO:0000256" key="2">
    <source>
        <dbReference type="SAM" id="MobiDB-lite"/>
    </source>
</evidence>
<feature type="region of interest" description="Disordered" evidence="2">
    <location>
        <begin position="347"/>
        <end position="367"/>
    </location>
</feature>
<dbReference type="GO" id="GO:0005737">
    <property type="term" value="C:cytoplasm"/>
    <property type="evidence" value="ECO:0007669"/>
    <property type="project" value="TreeGrafter"/>
</dbReference>
<gene>
    <name evidence="4" type="primary">TTC17_2</name>
    <name evidence="4" type="ORF">OS493_011328</name>
</gene>
<feature type="compositionally biased region" description="Polar residues" evidence="2">
    <location>
        <begin position="479"/>
        <end position="509"/>
    </location>
</feature>
<keyword evidence="1" id="KW-0175">Coiled coil</keyword>